<dbReference type="Pfam" id="PF09669">
    <property type="entry name" value="Phage_pRha"/>
    <property type="match status" value="1"/>
</dbReference>
<dbReference type="EMBL" id="JABCQF010000011">
    <property type="protein sequence ID" value="MBF0883635.1"/>
    <property type="molecule type" value="Genomic_DNA"/>
</dbReference>
<dbReference type="InterPro" id="IPR005039">
    <property type="entry name" value="Ant_C"/>
</dbReference>
<evidence type="ECO:0000313" key="3">
    <source>
        <dbReference type="Proteomes" id="UP000644588"/>
    </source>
</evidence>
<reference evidence="3" key="1">
    <citation type="submission" date="2020-04" db="EMBL/GenBank/DDBJ databases">
        <title>Description of novel Gluconacetobacter.</title>
        <authorList>
            <person name="Sombolestani A."/>
        </authorList>
    </citation>
    <scope>NUCLEOTIDE SEQUENCE [LARGE SCALE GENOMIC DNA]</scope>
    <source>
        <strain evidence="3">R-71646</strain>
    </source>
</reference>
<dbReference type="InterPro" id="IPR014054">
    <property type="entry name" value="Phage_regulatory_Rha"/>
</dbReference>
<gene>
    <name evidence="2" type="ORF">HKD31_12915</name>
</gene>
<evidence type="ECO:0000259" key="1">
    <source>
        <dbReference type="Pfam" id="PF03374"/>
    </source>
</evidence>
<dbReference type="Proteomes" id="UP000644588">
    <property type="component" value="Unassembled WGS sequence"/>
</dbReference>
<keyword evidence="3" id="KW-1185">Reference proteome</keyword>
<dbReference type="Pfam" id="PF03374">
    <property type="entry name" value="ANT"/>
    <property type="match status" value="1"/>
</dbReference>
<evidence type="ECO:0000313" key="2">
    <source>
        <dbReference type="EMBL" id="MBF0883635.1"/>
    </source>
</evidence>
<reference evidence="2 3" key="2">
    <citation type="submission" date="2020-11" db="EMBL/GenBank/DDBJ databases">
        <title>Description of novel Gluconobacter species.</title>
        <authorList>
            <person name="Cleenwerck I."/>
            <person name="Cnockaert M."/>
            <person name="Borremans W."/>
            <person name="Wieme A.D."/>
            <person name="De Vuyst L."/>
            <person name="Vandamme P."/>
        </authorList>
    </citation>
    <scope>NUCLEOTIDE SEQUENCE [LARGE SCALE GENOMIC DNA]</scope>
    <source>
        <strain evidence="2 3">R-71646</strain>
    </source>
</reference>
<feature type="domain" description="Antirepressor protein C-terminal" evidence="1">
    <location>
        <begin position="132"/>
        <end position="233"/>
    </location>
</feature>
<name>A0ABR9YPA1_9PROT</name>
<sequence length="248" mass="27279">MLTGNMKGLPVSSGNEILPLSMSSREIAGLTGKRHDNVVRDIEKMLKDVGEAVLKFEGSYLGADNTERKCYNLPRDLTYTLIAGYRSDLRLKIVRRWMELEAATIAPPETPEQLALRALAGLQSVVEKQKVQLALVQPKADALDRIAGLEGTFNGTEAAKELQVGPQTLFRWMDTNEWTYKRAGSANRQAYQKRINAGDLTHKTTIIVRPDGTEKAADQVRITAQGLVKLARLVPGAHLRTGDEGEAA</sequence>
<accession>A0ABR9YPA1</accession>
<proteinExistence type="predicted"/>
<organism evidence="2 3">
    <name type="scientific">Gluconobacter potus</name>
    <dbReference type="NCBI Taxonomy" id="2724927"/>
    <lineage>
        <taxon>Bacteria</taxon>
        <taxon>Pseudomonadati</taxon>
        <taxon>Pseudomonadota</taxon>
        <taxon>Alphaproteobacteria</taxon>
        <taxon>Acetobacterales</taxon>
        <taxon>Acetobacteraceae</taxon>
        <taxon>Gluconobacter</taxon>
    </lineage>
</organism>
<protein>
    <recommendedName>
        <fullName evidence="1">Antirepressor protein C-terminal domain-containing protein</fullName>
    </recommendedName>
</protein>
<comment type="caution">
    <text evidence="2">The sequence shown here is derived from an EMBL/GenBank/DDBJ whole genome shotgun (WGS) entry which is preliminary data.</text>
</comment>